<dbReference type="PROSITE" id="PS51059">
    <property type="entry name" value="PARP_CATALYTIC"/>
    <property type="match status" value="1"/>
</dbReference>
<dbReference type="InterPro" id="IPR051712">
    <property type="entry name" value="ARTD-AVP"/>
</dbReference>
<keyword evidence="4" id="KW-1185">Reference proteome</keyword>
<evidence type="ECO:0000259" key="2">
    <source>
        <dbReference type="PROSITE" id="PS51059"/>
    </source>
</evidence>
<sequence length="84" mass="9216">GTKFTNIKVICSEGFDFRVQAANGSALGRGIYFSKTSAYSQKFACAKKHMFVARVLCGQSTCGNQNLTRPPHNRSGRMFDSCVD</sequence>
<dbReference type="EMBL" id="CAXITT010000046">
    <property type="protein sequence ID" value="CAL1529288.1"/>
    <property type="molecule type" value="Genomic_DNA"/>
</dbReference>
<dbReference type="Proteomes" id="UP001497497">
    <property type="component" value="Unassembled WGS sequence"/>
</dbReference>
<dbReference type="Pfam" id="PF00644">
    <property type="entry name" value="PARP"/>
    <property type="match status" value="1"/>
</dbReference>
<feature type="domain" description="PARP catalytic" evidence="2">
    <location>
        <begin position="1"/>
        <end position="84"/>
    </location>
</feature>
<dbReference type="Gene3D" id="3.90.228.10">
    <property type="match status" value="1"/>
</dbReference>
<dbReference type="GO" id="GO:0005634">
    <property type="term" value="C:nucleus"/>
    <property type="evidence" value="ECO:0007669"/>
    <property type="project" value="TreeGrafter"/>
</dbReference>
<gene>
    <name evidence="3" type="ORF">GSLYS_00003443001</name>
</gene>
<protein>
    <recommendedName>
        <fullName evidence="1">Poly [ADP-ribose] polymerase</fullName>
        <shortName evidence="1">PARP</shortName>
        <ecNumber evidence="1">2.4.2.-</ecNumber>
    </recommendedName>
</protein>
<dbReference type="GO" id="GO:1990404">
    <property type="term" value="F:NAD+-protein mono-ADP-ribosyltransferase activity"/>
    <property type="evidence" value="ECO:0007669"/>
    <property type="project" value="TreeGrafter"/>
</dbReference>
<keyword evidence="1" id="KW-0520">NAD</keyword>
<evidence type="ECO:0000313" key="3">
    <source>
        <dbReference type="EMBL" id="CAL1529288.1"/>
    </source>
</evidence>
<dbReference type="SUPFAM" id="SSF56399">
    <property type="entry name" value="ADP-ribosylation"/>
    <property type="match status" value="1"/>
</dbReference>
<dbReference type="PANTHER" id="PTHR45740">
    <property type="entry name" value="POLY [ADP-RIBOSE] POLYMERASE"/>
    <property type="match status" value="1"/>
</dbReference>
<organism evidence="3 4">
    <name type="scientific">Lymnaea stagnalis</name>
    <name type="common">Great pond snail</name>
    <name type="synonym">Helix stagnalis</name>
    <dbReference type="NCBI Taxonomy" id="6523"/>
    <lineage>
        <taxon>Eukaryota</taxon>
        <taxon>Metazoa</taxon>
        <taxon>Spiralia</taxon>
        <taxon>Lophotrochozoa</taxon>
        <taxon>Mollusca</taxon>
        <taxon>Gastropoda</taxon>
        <taxon>Heterobranchia</taxon>
        <taxon>Euthyneura</taxon>
        <taxon>Panpulmonata</taxon>
        <taxon>Hygrophila</taxon>
        <taxon>Lymnaeoidea</taxon>
        <taxon>Lymnaeidae</taxon>
        <taxon>Lymnaea</taxon>
    </lineage>
</organism>
<comment type="caution">
    <text evidence="3">The sequence shown here is derived from an EMBL/GenBank/DDBJ whole genome shotgun (WGS) entry which is preliminary data.</text>
</comment>
<dbReference type="PANTHER" id="PTHR45740:SF2">
    <property type="entry name" value="POLY [ADP-RIBOSE] POLYMERASE"/>
    <property type="match status" value="1"/>
</dbReference>
<feature type="non-terminal residue" evidence="3">
    <location>
        <position position="1"/>
    </location>
</feature>
<name>A0AAV2H744_LYMST</name>
<keyword evidence="1" id="KW-0808">Transferase</keyword>
<proteinExistence type="predicted"/>
<dbReference type="AlphaFoldDB" id="A0AAV2H744"/>
<dbReference type="GO" id="GO:0003950">
    <property type="term" value="F:NAD+ poly-ADP-ribosyltransferase activity"/>
    <property type="evidence" value="ECO:0007669"/>
    <property type="project" value="UniProtKB-UniRule"/>
</dbReference>
<evidence type="ECO:0000256" key="1">
    <source>
        <dbReference type="RuleBase" id="RU362114"/>
    </source>
</evidence>
<evidence type="ECO:0000313" key="4">
    <source>
        <dbReference type="Proteomes" id="UP001497497"/>
    </source>
</evidence>
<keyword evidence="1" id="KW-0328">Glycosyltransferase</keyword>
<dbReference type="InterPro" id="IPR012317">
    <property type="entry name" value="Poly(ADP-ribose)pol_cat_dom"/>
</dbReference>
<accession>A0AAV2H744</accession>
<feature type="non-terminal residue" evidence="3">
    <location>
        <position position="84"/>
    </location>
</feature>
<reference evidence="3 4" key="1">
    <citation type="submission" date="2024-04" db="EMBL/GenBank/DDBJ databases">
        <authorList>
            <consortium name="Genoscope - CEA"/>
            <person name="William W."/>
        </authorList>
    </citation>
    <scope>NUCLEOTIDE SEQUENCE [LARGE SCALE GENOMIC DNA]</scope>
</reference>
<dbReference type="EC" id="2.4.2.-" evidence="1"/>